<dbReference type="SUPFAM" id="SSF51735">
    <property type="entry name" value="NAD(P)-binding Rossmann-fold domains"/>
    <property type="match status" value="1"/>
</dbReference>
<organism evidence="9 10">
    <name type="scientific">Aneurinibacillus danicus</name>
    <dbReference type="NCBI Taxonomy" id="267746"/>
    <lineage>
        <taxon>Bacteria</taxon>
        <taxon>Bacillati</taxon>
        <taxon>Bacillota</taxon>
        <taxon>Bacilli</taxon>
        <taxon>Bacillales</taxon>
        <taxon>Paenibacillaceae</taxon>
        <taxon>Aneurinibacillus group</taxon>
        <taxon>Aneurinibacillus</taxon>
    </lineage>
</organism>
<gene>
    <name evidence="9" type="ORF">ADA01nite_28280</name>
</gene>
<keyword evidence="10" id="KW-1185">Reference proteome</keyword>
<dbReference type="InterPro" id="IPR013154">
    <property type="entry name" value="ADH-like_N"/>
</dbReference>
<evidence type="ECO:0000256" key="2">
    <source>
        <dbReference type="ARBA" id="ARBA00008072"/>
    </source>
</evidence>
<dbReference type="Gene3D" id="3.90.180.10">
    <property type="entry name" value="Medium-chain alcohol dehydrogenases, catalytic domain"/>
    <property type="match status" value="1"/>
</dbReference>
<sequence>MRAAIWYGVKDVQVRTIEEPKVTSGTVKIKVEWCGICGTDLHEYLAGPIFIPGEEAHPLTNEKAPVILGHEFAGEVVEIGDGVSTVKVGDRVAVEPILSCGKCPECRTGKYNLCESLGFHGLAGGGGGFSEYTVVKENMVHKLPDNMSFEQGALVEPTAVAVHAVRQSKVKVGDVVAVFGAGPIGLLTIQAAKAAGARQIIAVEVSEERKEFAKKVGADVVLDPRQVDVVQEIKQLTSGGVDVSFEVAGIDAVLNQAIESTKADGQIIIVSIWEKTATILPNNLVLKERDIKGVIAYRDIFPSVIQLIANGSIKAEELITKKIDLKDIVEEGFESLVKEKNHVKILVKPGTLLQ</sequence>
<dbReference type="GO" id="GO:0008270">
    <property type="term" value="F:zinc ion binding"/>
    <property type="evidence" value="ECO:0007669"/>
    <property type="project" value="InterPro"/>
</dbReference>
<proteinExistence type="inferred from homology"/>
<dbReference type="SUPFAM" id="SSF50129">
    <property type="entry name" value="GroES-like"/>
    <property type="match status" value="1"/>
</dbReference>
<evidence type="ECO:0000256" key="4">
    <source>
        <dbReference type="ARBA" id="ARBA00022833"/>
    </source>
</evidence>
<dbReference type="Pfam" id="PF00107">
    <property type="entry name" value="ADH_zinc_N"/>
    <property type="match status" value="1"/>
</dbReference>
<evidence type="ECO:0000313" key="9">
    <source>
        <dbReference type="EMBL" id="GEN35368.1"/>
    </source>
</evidence>
<comment type="cofactor">
    <cofactor evidence="1 7">
        <name>Zn(2+)</name>
        <dbReference type="ChEBI" id="CHEBI:29105"/>
    </cofactor>
</comment>
<reference evidence="9 10" key="1">
    <citation type="submission" date="2019-07" db="EMBL/GenBank/DDBJ databases">
        <title>Whole genome shotgun sequence of Aneurinibacillus danicus NBRC 102444.</title>
        <authorList>
            <person name="Hosoyama A."/>
            <person name="Uohara A."/>
            <person name="Ohji S."/>
            <person name="Ichikawa N."/>
        </authorList>
    </citation>
    <scope>NUCLEOTIDE SEQUENCE [LARGE SCALE GENOMIC DNA]</scope>
    <source>
        <strain evidence="9 10">NBRC 102444</strain>
    </source>
</reference>
<evidence type="ECO:0000256" key="7">
    <source>
        <dbReference type="RuleBase" id="RU361277"/>
    </source>
</evidence>
<dbReference type="SMART" id="SM00829">
    <property type="entry name" value="PKS_ER"/>
    <property type="match status" value="1"/>
</dbReference>
<evidence type="ECO:0000259" key="8">
    <source>
        <dbReference type="SMART" id="SM00829"/>
    </source>
</evidence>
<comment type="caution">
    <text evidence="9">The sequence shown here is derived from an EMBL/GenBank/DDBJ whole genome shotgun (WGS) entry which is preliminary data.</text>
</comment>
<dbReference type="InterPro" id="IPR013149">
    <property type="entry name" value="ADH-like_C"/>
</dbReference>
<dbReference type="InterPro" id="IPR011032">
    <property type="entry name" value="GroES-like_sf"/>
</dbReference>
<feature type="domain" description="Enoyl reductase (ER)" evidence="8">
    <location>
        <begin position="8"/>
        <end position="347"/>
    </location>
</feature>
<dbReference type="FunFam" id="3.40.50.720:FF:000068">
    <property type="entry name" value="Sorbitol dehydrogenase"/>
    <property type="match status" value="1"/>
</dbReference>
<comment type="similarity">
    <text evidence="2 7">Belongs to the zinc-containing alcohol dehydrogenase family.</text>
</comment>
<protein>
    <submittedName>
        <fullName evidence="9">(R,R)-butanediol dehydrogenase</fullName>
    </submittedName>
</protein>
<evidence type="ECO:0000256" key="6">
    <source>
        <dbReference type="ARBA" id="ARBA00023027"/>
    </source>
</evidence>
<name>A0A511VBQ9_9BACL</name>
<evidence type="ECO:0000256" key="5">
    <source>
        <dbReference type="ARBA" id="ARBA00023002"/>
    </source>
</evidence>
<dbReference type="CDD" id="cd08233">
    <property type="entry name" value="butanediol_DH_like"/>
    <property type="match status" value="1"/>
</dbReference>
<dbReference type="PANTHER" id="PTHR43161">
    <property type="entry name" value="SORBITOL DEHYDROGENASE"/>
    <property type="match status" value="1"/>
</dbReference>
<evidence type="ECO:0000313" key="10">
    <source>
        <dbReference type="Proteomes" id="UP000321157"/>
    </source>
</evidence>
<keyword evidence="5" id="KW-0560">Oxidoreductase</keyword>
<dbReference type="RefSeq" id="WP_146810905.1">
    <property type="nucleotide sequence ID" value="NZ_BJXX01000128.1"/>
</dbReference>
<dbReference type="AlphaFoldDB" id="A0A511VBQ9"/>
<keyword evidence="3 7" id="KW-0479">Metal-binding</keyword>
<accession>A0A511VBQ9</accession>
<dbReference type="OrthoDB" id="9777057at2"/>
<evidence type="ECO:0000256" key="1">
    <source>
        <dbReference type="ARBA" id="ARBA00001947"/>
    </source>
</evidence>
<dbReference type="Gene3D" id="3.40.50.720">
    <property type="entry name" value="NAD(P)-binding Rossmann-like Domain"/>
    <property type="match status" value="1"/>
</dbReference>
<dbReference type="Proteomes" id="UP000321157">
    <property type="component" value="Unassembled WGS sequence"/>
</dbReference>
<dbReference type="InterPro" id="IPR020843">
    <property type="entry name" value="ER"/>
</dbReference>
<dbReference type="Pfam" id="PF08240">
    <property type="entry name" value="ADH_N"/>
    <property type="match status" value="1"/>
</dbReference>
<dbReference type="GO" id="GO:0000721">
    <property type="term" value="F:(R,R)-butanediol dehydrogenase activity"/>
    <property type="evidence" value="ECO:0007669"/>
    <property type="project" value="TreeGrafter"/>
</dbReference>
<dbReference type="EMBL" id="BJXX01000128">
    <property type="protein sequence ID" value="GEN35368.1"/>
    <property type="molecule type" value="Genomic_DNA"/>
</dbReference>
<dbReference type="PROSITE" id="PS00059">
    <property type="entry name" value="ADH_ZINC"/>
    <property type="match status" value="1"/>
</dbReference>
<dbReference type="PANTHER" id="PTHR43161:SF26">
    <property type="entry name" value="GALACTITOL 1-PHOSPHATE 5-DEHYDROGENASE"/>
    <property type="match status" value="1"/>
</dbReference>
<dbReference type="InterPro" id="IPR036291">
    <property type="entry name" value="NAD(P)-bd_dom_sf"/>
</dbReference>
<keyword evidence="4 7" id="KW-0862">Zinc</keyword>
<evidence type="ECO:0000256" key="3">
    <source>
        <dbReference type="ARBA" id="ARBA00022723"/>
    </source>
</evidence>
<keyword evidence="6" id="KW-0520">NAD</keyword>
<dbReference type="InterPro" id="IPR002328">
    <property type="entry name" value="ADH_Zn_CS"/>
</dbReference>